<keyword evidence="3" id="KW-1185">Reference proteome</keyword>
<proteinExistence type="predicted"/>
<organism evidence="2 3">
    <name type="scientific">Larimichthys crocea</name>
    <name type="common">Large yellow croaker</name>
    <name type="synonym">Pseudosciaena crocea</name>
    <dbReference type="NCBI Taxonomy" id="215358"/>
    <lineage>
        <taxon>Eukaryota</taxon>
        <taxon>Metazoa</taxon>
        <taxon>Chordata</taxon>
        <taxon>Craniata</taxon>
        <taxon>Vertebrata</taxon>
        <taxon>Euteleostomi</taxon>
        <taxon>Actinopterygii</taxon>
        <taxon>Neopterygii</taxon>
        <taxon>Teleostei</taxon>
        <taxon>Neoteleostei</taxon>
        <taxon>Acanthomorphata</taxon>
        <taxon>Eupercaria</taxon>
        <taxon>Sciaenidae</taxon>
        <taxon>Larimichthys</taxon>
    </lineage>
</organism>
<name>A0A6G0HE68_LARCR</name>
<dbReference type="Proteomes" id="UP000424527">
    <property type="component" value="Unassembled WGS sequence"/>
</dbReference>
<evidence type="ECO:0000256" key="1">
    <source>
        <dbReference type="SAM" id="MobiDB-lite"/>
    </source>
</evidence>
<feature type="compositionally biased region" description="Polar residues" evidence="1">
    <location>
        <begin position="54"/>
        <end position="66"/>
    </location>
</feature>
<feature type="region of interest" description="Disordered" evidence="1">
    <location>
        <begin position="141"/>
        <end position="161"/>
    </location>
</feature>
<dbReference type="AlphaFoldDB" id="A0A6G0HE68"/>
<accession>A0A6G0HE68</accession>
<feature type="region of interest" description="Disordered" evidence="1">
    <location>
        <begin position="1"/>
        <end position="22"/>
    </location>
</feature>
<gene>
    <name evidence="2" type="ORF">D5F01_LYC24562</name>
</gene>
<protein>
    <submittedName>
        <fullName evidence="2">Uncharacterized protein</fullName>
    </submittedName>
</protein>
<feature type="region of interest" description="Disordered" evidence="1">
    <location>
        <begin position="42"/>
        <end position="78"/>
    </location>
</feature>
<dbReference type="EMBL" id="REGW02000565">
    <property type="protein sequence ID" value="KAE8277493.1"/>
    <property type="molecule type" value="Genomic_DNA"/>
</dbReference>
<evidence type="ECO:0000313" key="3">
    <source>
        <dbReference type="Proteomes" id="UP000424527"/>
    </source>
</evidence>
<evidence type="ECO:0000313" key="2">
    <source>
        <dbReference type="EMBL" id="KAE8277493.1"/>
    </source>
</evidence>
<comment type="caution">
    <text evidence="2">The sequence shown here is derived from an EMBL/GenBank/DDBJ whole genome shotgun (WGS) entry which is preliminary data.</text>
</comment>
<feature type="compositionally biased region" description="Polar residues" evidence="1">
    <location>
        <begin position="147"/>
        <end position="161"/>
    </location>
</feature>
<reference evidence="2 3" key="1">
    <citation type="submission" date="2019-07" db="EMBL/GenBank/DDBJ databases">
        <title>Chromosome genome assembly for large yellow croaker.</title>
        <authorList>
            <person name="Xiao S."/>
        </authorList>
    </citation>
    <scope>NUCLEOTIDE SEQUENCE [LARGE SCALE GENOMIC DNA]</scope>
    <source>
        <strain evidence="2">JMULYC20181020</strain>
        <tissue evidence="2">Muscle</tissue>
    </source>
</reference>
<sequence>MASVQPPSSLRPASVQPPSSSFLPVSRRLNLMQIDLTWTEPVASSAGLPGPGRSLNQGTERGTSTMLREEKDPRGRCHPARLPLPVILRLPPSPPSINNNLQTPLRLDLPSGFMSPLSIADSSIDDQHVYCLRVSRRCDGLKRPTPHRSTFTSTSSQIPTD</sequence>